<reference evidence="2" key="1">
    <citation type="submission" date="2019-10" db="EMBL/GenBank/DDBJ databases">
        <title>Description of Paenibacillus glebae sp. nov.</title>
        <authorList>
            <person name="Carlier A."/>
            <person name="Qi S."/>
        </authorList>
    </citation>
    <scope>NUCLEOTIDE SEQUENCE</scope>
    <source>
        <strain evidence="2">LMG 31456</strain>
    </source>
</reference>
<keyword evidence="1" id="KW-0378">Hydrolase</keyword>
<dbReference type="PANTHER" id="PTHR33886">
    <property type="entry name" value="UNSATURATED RHAMNOGALACTURONAN HYDROLASE (EUROFUNG)"/>
    <property type="match status" value="1"/>
</dbReference>
<dbReference type="InterPro" id="IPR052043">
    <property type="entry name" value="PolySaccharide_Degr_Enz"/>
</dbReference>
<comment type="caution">
    <text evidence="2">The sequence shown here is derived from an EMBL/GenBank/DDBJ whole genome shotgun (WGS) entry which is preliminary data.</text>
</comment>
<dbReference type="InterPro" id="IPR012341">
    <property type="entry name" value="6hp_glycosidase-like_sf"/>
</dbReference>
<dbReference type="InterPro" id="IPR008928">
    <property type="entry name" value="6-hairpin_glycosidase_sf"/>
</dbReference>
<sequence>MGQVTYLPAQAVKTSTAVLPEGKHISRGWSAVYLGEGQDRMELKWRTNAGHLKQTAGQSSRLRITVALDYRDARRVEVTLLQSNELIGTVDIRYAYVFQPFEILLTAEQTAAALAGGLRLELKDGKQPLWIFDSLNEAEERVFFTPHLVVGEPESRVEEALNTMLSHHSLQPFGWMEGCVLDGLHSLRPLLGADRVDPVLDLHFRQFFNDHGDLLYEDLHGHKADGTFTTIEATLPLAVITKYRPDHPVIHKAVEFFEARGLKGGGAIMDEDMVSAEGSYTVAYPLAVMARHLERRDMAEQAIAQVLLRRDFLARDQHVYLRYLQRSQEHTFRSWARAFSWYCLGLVKTCSELKDSPFASLAGIAELEAEITRIAQAVTDWRQPSGLWSCFLDDAATGIDTSGSAGISAALALAAGRNLLPASYMEIAKHNLLELSSYLTPDGILTGVAQHNAGGMDLQRGGYRVCSQMGLGLWAQLYAYVNLASD</sequence>
<proteinExistence type="predicted"/>
<dbReference type="PANTHER" id="PTHR33886:SF8">
    <property type="entry name" value="UNSATURATED RHAMNOGALACTURONAN HYDROLASE (EUROFUNG)"/>
    <property type="match status" value="1"/>
</dbReference>
<evidence type="ECO:0008006" key="4">
    <source>
        <dbReference type="Google" id="ProtNLM"/>
    </source>
</evidence>
<dbReference type="SUPFAM" id="SSF48208">
    <property type="entry name" value="Six-hairpin glycosidases"/>
    <property type="match status" value="1"/>
</dbReference>
<dbReference type="InterPro" id="IPR010905">
    <property type="entry name" value="Glyco_hydro_88"/>
</dbReference>
<dbReference type="GO" id="GO:0005975">
    <property type="term" value="P:carbohydrate metabolic process"/>
    <property type="evidence" value="ECO:0007669"/>
    <property type="project" value="InterPro"/>
</dbReference>
<evidence type="ECO:0000313" key="2">
    <source>
        <dbReference type="EMBL" id="NOU94700.1"/>
    </source>
</evidence>
<dbReference type="RefSeq" id="WP_171652909.1">
    <property type="nucleotide sequence ID" value="NZ_WHOD01000062.1"/>
</dbReference>
<evidence type="ECO:0000313" key="3">
    <source>
        <dbReference type="Proteomes" id="UP000641588"/>
    </source>
</evidence>
<dbReference type="EMBL" id="WHOD01000062">
    <property type="protein sequence ID" value="NOU94700.1"/>
    <property type="molecule type" value="Genomic_DNA"/>
</dbReference>
<dbReference type="Gene3D" id="1.50.10.10">
    <property type="match status" value="1"/>
</dbReference>
<accession>A0A972GR85</accession>
<name>A0A972GR85_9BACL</name>
<dbReference type="GO" id="GO:0016787">
    <property type="term" value="F:hydrolase activity"/>
    <property type="evidence" value="ECO:0007669"/>
    <property type="project" value="UniProtKB-KW"/>
</dbReference>
<dbReference type="Proteomes" id="UP000641588">
    <property type="component" value="Unassembled WGS sequence"/>
</dbReference>
<gene>
    <name evidence="2" type="ORF">GC093_15940</name>
</gene>
<organism evidence="2 3">
    <name type="scientific">Paenibacillus foliorum</name>
    <dbReference type="NCBI Taxonomy" id="2654974"/>
    <lineage>
        <taxon>Bacteria</taxon>
        <taxon>Bacillati</taxon>
        <taxon>Bacillota</taxon>
        <taxon>Bacilli</taxon>
        <taxon>Bacillales</taxon>
        <taxon>Paenibacillaceae</taxon>
        <taxon>Paenibacillus</taxon>
    </lineage>
</organism>
<keyword evidence="3" id="KW-1185">Reference proteome</keyword>
<protein>
    <recommendedName>
        <fullName evidence="4">Glucuronyl hydrolase</fullName>
    </recommendedName>
</protein>
<dbReference type="Pfam" id="PF07470">
    <property type="entry name" value="Glyco_hydro_88"/>
    <property type="match status" value="1"/>
</dbReference>
<dbReference type="AlphaFoldDB" id="A0A972GR85"/>
<evidence type="ECO:0000256" key="1">
    <source>
        <dbReference type="ARBA" id="ARBA00022801"/>
    </source>
</evidence>